<dbReference type="InterPro" id="IPR035892">
    <property type="entry name" value="C2_domain_sf"/>
</dbReference>
<dbReference type="Proteomes" id="UP001219525">
    <property type="component" value="Unassembled WGS sequence"/>
</dbReference>
<feature type="repeat" description="WD" evidence="3">
    <location>
        <begin position="929"/>
        <end position="970"/>
    </location>
</feature>
<evidence type="ECO:0000259" key="6">
    <source>
        <dbReference type="PROSITE" id="PS50004"/>
    </source>
</evidence>
<feature type="repeat" description="WD" evidence="3">
    <location>
        <begin position="887"/>
        <end position="928"/>
    </location>
</feature>
<feature type="repeat" description="WD" evidence="3">
    <location>
        <begin position="1055"/>
        <end position="1096"/>
    </location>
</feature>
<dbReference type="InterPro" id="IPR018391">
    <property type="entry name" value="PQQ_b-propeller_rpt"/>
</dbReference>
<accession>A0AAD6V930</accession>
<dbReference type="SMART" id="SM00239">
    <property type="entry name" value="C2"/>
    <property type="match status" value="1"/>
</dbReference>
<evidence type="ECO:0000256" key="1">
    <source>
        <dbReference type="ARBA" id="ARBA00022574"/>
    </source>
</evidence>
<dbReference type="GO" id="GO:0035097">
    <property type="term" value="C:histone methyltransferase complex"/>
    <property type="evidence" value="ECO:0007669"/>
    <property type="project" value="UniProtKB-ARBA"/>
</dbReference>
<evidence type="ECO:0000256" key="4">
    <source>
        <dbReference type="SAM" id="Coils"/>
    </source>
</evidence>
<feature type="repeat" description="WD" evidence="3">
    <location>
        <begin position="1223"/>
        <end position="1264"/>
    </location>
</feature>
<protein>
    <submittedName>
        <fullName evidence="7">WD40 repeat-like protein</fullName>
    </submittedName>
</protein>
<feature type="domain" description="C2" evidence="6">
    <location>
        <begin position="1"/>
        <end position="104"/>
    </location>
</feature>
<evidence type="ECO:0000256" key="5">
    <source>
        <dbReference type="SAM" id="MobiDB-lite"/>
    </source>
</evidence>
<dbReference type="FunFam" id="2.130.10.10:FF:000228">
    <property type="entry name" value="COMPASS-like H3K4 histone methylase component WDR5A"/>
    <property type="match status" value="1"/>
</dbReference>
<gene>
    <name evidence="7" type="ORF">GGX14DRAFT_569769</name>
</gene>
<keyword evidence="1 3" id="KW-0853">WD repeat</keyword>
<dbReference type="Gene3D" id="3.40.50.300">
    <property type="entry name" value="P-loop containing nucleotide triphosphate hydrolases"/>
    <property type="match status" value="1"/>
</dbReference>
<feature type="repeat" description="WD" evidence="3">
    <location>
        <begin position="1013"/>
        <end position="1054"/>
    </location>
</feature>
<dbReference type="PROSITE" id="PS50294">
    <property type="entry name" value="WD_REPEATS_REGION"/>
    <property type="match status" value="13"/>
</dbReference>
<feature type="repeat" description="WD" evidence="3">
    <location>
        <begin position="1097"/>
        <end position="1138"/>
    </location>
</feature>
<feature type="repeat" description="WD" evidence="3">
    <location>
        <begin position="971"/>
        <end position="1012"/>
    </location>
</feature>
<dbReference type="InterPro" id="IPR056884">
    <property type="entry name" value="NPHP3-like_N"/>
</dbReference>
<feature type="repeat" description="WD" evidence="3">
    <location>
        <begin position="1391"/>
        <end position="1432"/>
    </location>
</feature>
<dbReference type="Pfam" id="PF24883">
    <property type="entry name" value="NPHP3_N"/>
    <property type="match status" value="1"/>
</dbReference>
<dbReference type="InterPro" id="IPR027417">
    <property type="entry name" value="P-loop_NTPase"/>
</dbReference>
<evidence type="ECO:0000256" key="2">
    <source>
        <dbReference type="ARBA" id="ARBA00022737"/>
    </source>
</evidence>
<evidence type="ECO:0000313" key="7">
    <source>
        <dbReference type="EMBL" id="KAJ7204176.1"/>
    </source>
</evidence>
<dbReference type="SUPFAM" id="SSF49562">
    <property type="entry name" value="C2 domain (Calcium/lipid-binding domain, CaLB)"/>
    <property type="match status" value="1"/>
</dbReference>
<dbReference type="Pfam" id="PF00400">
    <property type="entry name" value="WD40"/>
    <property type="match status" value="9"/>
</dbReference>
<dbReference type="SMART" id="SM00564">
    <property type="entry name" value="PQQ"/>
    <property type="match status" value="12"/>
</dbReference>
<dbReference type="InterPro" id="IPR015943">
    <property type="entry name" value="WD40/YVTN_repeat-like_dom_sf"/>
</dbReference>
<feature type="repeat" description="WD" evidence="3">
    <location>
        <begin position="1265"/>
        <end position="1306"/>
    </location>
</feature>
<dbReference type="Gene3D" id="2.130.10.10">
    <property type="entry name" value="YVTN repeat-like/Quinoprotein amine dehydrogenase"/>
    <property type="match status" value="6"/>
</dbReference>
<feature type="repeat" description="WD" evidence="3">
    <location>
        <begin position="1349"/>
        <end position="1390"/>
    </location>
</feature>
<dbReference type="EMBL" id="JARJCW010000048">
    <property type="protein sequence ID" value="KAJ7204176.1"/>
    <property type="molecule type" value="Genomic_DNA"/>
</dbReference>
<evidence type="ECO:0000256" key="3">
    <source>
        <dbReference type="PROSITE-ProRule" id="PRU00221"/>
    </source>
</evidence>
<dbReference type="SUPFAM" id="SSF52540">
    <property type="entry name" value="P-loop containing nucleoside triphosphate hydrolases"/>
    <property type="match status" value="1"/>
</dbReference>
<dbReference type="PROSITE" id="PS50004">
    <property type="entry name" value="C2"/>
    <property type="match status" value="1"/>
</dbReference>
<keyword evidence="8" id="KW-1185">Reference proteome</keyword>
<feature type="region of interest" description="Disordered" evidence="5">
    <location>
        <begin position="151"/>
        <end position="181"/>
    </location>
</feature>
<comment type="caution">
    <text evidence="7">The sequence shown here is derived from an EMBL/GenBank/DDBJ whole genome shotgun (WGS) entry which is preliminary data.</text>
</comment>
<keyword evidence="4" id="KW-0175">Coiled coil</keyword>
<dbReference type="SUPFAM" id="SSF50978">
    <property type="entry name" value="WD40 repeat-like"/>
    <property type="match status" value="3"/>
</dbReference>
<sequence length="1509" mass="166292">MPETYSLLIHSADQLLWKPRPCQNADLYVTVTGGSRGLKTEPASTLPPQWNFESKFSTDSRSTEITIQLFHRRSLNLRKDRRLGECKYTVEDLLERVRVIAEQGAFSLLSWLFSVIDDKEAVALDLKLDKKHVGKLWVRLTLDRGNNELATVSTRAAPPDKEAATSASTHAAPTSSDTHFDDARDEWKKDICDKAKRTWQGLNWITKTIAPIVPEPFKGPLELFNAISDVAAKYIDNEKKLKDAIEKLSARLVEVNSLLLQSDSYNIDITESSQQLARLVVAEALKMDKIQKSHPVKNIPQQDDIASQITACLDRLNQETDYHHRRMTQAIARDIQKNLEFALASMLPSYAPKALFDADTTAGGRLSRRACTPETRKELLDRLENWALDTSTSSDTSPIFWLSGMAGTGKSTVAYTLCQRLRSRKRFAASFFCSRNDEKARSRAFIIPTIVRQLIPVYTRYAHAIRNVHLDDVVPASDRHVDELLIYPWLQSMEQQTDPQPSRLIVIDALVDEIEGGQGARFIEHLIKSFFSSGKTLRGLKFLVTSRPQPDIVEQCRLLQADSVYRFEYLQPEKAKEGLHHVQAEQKKRLKQIRDSGRLVKTGEDDLSVDSLYKTIIFEALRKIGPEVESLAPLVADVLEEADEEAVQNSLDALHAVVYVSPRDKCIYSYHKSFDDFVLNPQRSGSVEIAKSAATYFPTRTLGCFEIMNKSLHFNMCNLRSSYLLDEEDEGLPERITKNIGTELRYACRYWAAYLDSVRHDSDAMQHLATSLLDFSTLKILFWMEAMSLLKLDCRPAIHRIWTWALKVPNVDALNTYLSAVQRLWASFINGKASLSTPHIYISSLAVELGMSSRGGSSTLVAWQKCFTGVPVVEFRGITTQGALVSMQGHGDKVLSVAFSPDGTHIVSGSRDNTVRIWDAATGTEEQKLEGHGGAVLSVAFSPNGTHIVSGSHDETMRIWDAATGMEEQKLEGHGDWVRSVAFSPDGTRIVSGSDDKTVRIWDAATGTEEQKLEGHGEWVLSVAFSPNGTHIVSGSSDKTVRIWDAATGTKEQKLKGHGGAVLSVAFSPNGTHIVSGSSDETMRIWDAATGTEEQKLEGHGDQVESVAFSPDGIHIVSGSSDKTMRIWDAATGTEEQKLEGHGDWVESVAFSPDGTRIVSGSQDNTVRIWDAATGTEEQKLEGHGDWVLSVAFSPDGTRIMSGSSDKTVWIWDAATGTKEQKLEGHGDRVLSVAFSPNGTYIVSGSNDNTVRIWDAATGTEEQKLEGHGGAVLSVAFSPDGTHIVSGSHDKTMRIWDAATGMEEQKLEGHDDWVRSVAFSPDGTHIVSGSDDKTVRIWDAATGTEEQKLEGHGDWVLSVAFSPNGTRIVSGSSDKTVRIWDAATGTEEQKLEGHSDPVESVAFSPDGTHIVSGSSDKTVRIWDATTGTEEQKLEGHGNSVLSVPFLPAGTRIVSGSLDGTMAGFMRVTMSEVACFGTPQSFDILSSIPLAFFASVATMGKPVCTWILLL</sequence>
<keyword evidence="2" id="KW-0677">Repeat</keyword>
<dbReference type="SMART" id="SM00320">
    <property type="entry name" value="WD40"/>
    <property type="match status" value="14"/>
</dbReference>
<evidence type="ECO:0000313" key="8">
    <source>
        <dbReference type="Proteomes" id="UP001219525"/>
    </source>
</evidence>
<dbReference type="InterPro" id="IPR036322">
    <property type="entry name" value="WD40_repeat_dom_sf"/>
</dbReference>
<feature type="repeat" description="WD" evidence="3">
    <location>
        <begin position="1433"/>
        <end position="1461"/>
    </location>
</feature>
<dbReference type="InterPro" id="IPR000008">
    <property type="entry name" value="C2_dom"/>
</dbReference>
<organism evidence="7 8">
    <name type="scientific">Mycena pura</name>
    <dbReference type="NCBI Taxonomy" id="153505"/>
    <lineage>
        <taxon>Eukaryota</taxon>
        <taxon>Fungi</taxon>
        <taxon>Dikarya</taxon>
        <taxon>Basidiomycota</taxon>
        <taxon>Agaricomycotina</taxon>
        <taxon>Agaricomycetes</taxon>
        <taxon>Agaricomycetidae</taxon>
        <taxon>Agaricales</taxon>
        <taxon>Marasmiineae</taxon>
        <taxon>Mycenaceae</taxon>
        <taxon>Mycena</taxon>
    </lineage>
</organism>
<dbReference type="Pfam" id="PF25173">
    <property type="entry name" value="Beta-prop_WDR3_1st"/>
    <property type="match status" value="1"/>
</dbReference>
<dbReference type="InterPro" id="IPR001680">
    <property type="entry name" value="WD40_rpt"/>
</dbReference>
<dbReference type="InterPro" id="IPR020472">
    <property type="entry name" value="WD40_PAC1"/>
</dbReference>
<dbReference type="PRINTS" id="PR00320">
    <property type="entry name" value="GPROTEINBRPT"/>
</dbReference>
<feature type="coiled-coil region" evidence="4">
    <location>
        <begin position="231"/>
        <end position="258"/>
    </location>
</feature>
<feature type="compositionally biased region" description="Low complexity" evidence="5">
    <location>
        <begin position="164"/>
        <end position="177"/>
    </location>
</feature>
<dbReference type="PANTHER" id="PTHR22847">
    <property type="entry name" value="WD40 REPEAT PROTEIN"/>
    <property type="match status" value="1"/>
</dbReference>
<reference evidence="7" key="1">
    <citation type="submission" date="2023-03" db="EMBL/GenBank/DDBJ databases">
        <title>Massive genome expansion in bonnet fungi (Mycena s.s.) driven by repeated elements and novel gene families across ecological guilds.</title>
        <authorList>
            <consortium name="Lawrence Berkeley National Laboratory"/>
            <person name="Harder C.B."/>
            <person name="Miyauchi S."/>
            <person name="Viragh M."/>
            <person name="Kuo A."/>
            <person name="Thoen E."/>
            <person name="Andreopoulos B."/>
            <person name="Lu D."/>
            <person name="Skrede I."/>
            <person name="Drula E."/>
            <person name="Henrissat B."/>
            <person name="Morin E."/>
            <person name="Kohler A."/>
            <person name="Barry K."/>
            <person name="LaButti K."/>
            <person name="Morin E."/>
            <person name="Salamov A."/>
            <person name="Lipzen A."/>
            <person name="Mereny Z."/>
            <person name="Hegedus B."/>
            <person name="Baldrian P."/>
            <person name="Stursova M."/>
            <person name="Weitz H."/>
            <person name="Taylor A."/>
            <person name="Grigoriev I.V."/>
            <person name="Nagy L.G."/>
            <person name="Martin F."/>
            <person name="Kauserud H."/>
        </authorList>
    </citation>
    <scope>NUCLEOTIDE SEQUENCE</scope>
    <source>
        <strain evidence="7">9144</strain>
    </source>
</reference>
<proteinExistence type="predicted"/>
<dbReference type="PROSITE" id="PS00678">
    <property type="entry name" value="WD_REPEATS_1"/>
    <property type="match status" value="13"/>
</dbReference>
<name>A0AAD6V930_9AGAR</name>
<dbReference type="CDD" id="cd00200">
    <property type="entry name" value="WD40"/>
    <property type="match status" value="2"/>
</dbReference>
<dbReference type="InterPro" id="IPR019775">
    <property type="entry name" value="WD40_repeat_CS"/>
</dbReference>
<dbReference type="PANTHER" id="PTHR22847:SF637">
    <property type="entry name" value="WD REPEAT DOMAIN 5B"/>
    <property type="match status" value="1"/>
</dbReference>
<feature type="repeat" description="WD" evidence="3">
    <location>
        <begin position="1307"/>
        <end position="1348"/>
    </location>
</feature>
<dbReference type="Gene3D" id="2.60.40.150">
    <property type="entry name" value="C2 domain"/>
    <property type="match status" value="1"/>
</dbReference>
<feature type="repeat" description="WD" evidence="3">
    <location>
        <begin position="1139"/>
        <end position="1180"/>
    </location>
</feature>
<dbReference type="PROSITE" id="PS50082">
    <property type="entry name" value="WD_REPEATS_2"/>
    <property type="match status" value="14"/>
</dbReference>
<feature type="repeat" description="WD" evidence="3">
    <location>
        <begin position="1181"/>
        <end position="1222"/>
    </location>
</feature>